<evidence type="ECO:0000313" key="10">
    <source>
        <dbReference type="EMBL" id="MCB7385787.1"/>
    </source>
</evidence>
<feature type="active site" description="Proton donor/acceptor" evidence="6">
    <location>
        <position position="609"/>
    </location>
</feature>
<feature type="domain" description="L,D-TPase catalytic" evidence="9">
    <location>
        <begin position="528"/>
        <end position="654"/>
    </location>
</feature>
<evidence type="ECO:0000313" key="11">
    <source>
        <dbReference type="Proteomes" id="UP001299546"/>
    </source>
</evidence>
<dbReference type="SUPFAM" id="SSF141523">
    <property type="entry name" value="L,D-transpeptidase catalytic domain-like"/>
    <property type="match status" value="1"/>
</dbReference>
<feature type="region of interest" description="Disordered" evidence="7">
    <location>
        <begin position="166"/>
        <end position="188"/>
    </location>
</feature>
<dbReference type="Gene3D" id="3.10.20.800">
    <property type="match status" value="1"/>
</dbReference>
<comment type="caution">
    <text evidence="10">The sequence shown here is derived from an EMBL/GenBank/DDBJ whole genome shotgun (WGS) entry which is preliminary data.</text>
</comment>
<dbReference type="SUPFAM" id="SSF143985">
    <property type="entry name" value="L,D-transpeptidase pre-catalytic domain-like"/>
    <property type="match status" value="1"/>
</dbReference>
<comment type="pathway">
    <text evidence="1 6">Cell wall biogenesis; peptidoglycan biosynthesis.</text>
</comment>
<evidence type="ECO:0000259" key="9">
    <source>
        <dbReference type="PROSITE" id="PS52029"/>
    </source>
</evidence>
<feature type="compositionally biased region" description="Basic and acidic residues" evidence="7">
    <location>
        <begin position="1"/>
        <end position="11"/>
    </location>
</feature>
<evidence type="ECO:0000256" key="7">
    <source>
        <dbReference type="SAM" id="MobiDB-lite"/>
    </source>
</evidence>
<dbReference type="CDD" id="cd16913">
    <property type="entry name" value="YkuD_like"/>
    <property type="match status" value="1"/>
</dbReference>
<dbReference type="InterPro" id="IPR050979">
    <property type="entry name" value="LD-transpeptidase"/>
</dbReference>
<organism evidence="10 11">
    <name type="scientific">Bariatricus massiliensis</name>
    <dbReference type="NCBI Taxonomy" id="1745713"/>
    <lineage>
        <taxon>Bacteria</taxon>
        <taxon>Bacillati</taxon>
        <taxon>Bacillota</taxon>
        <taxon>Clostridia</taxon>
        <taxon>Lachnospirales</taxon>
        <taxon>Lachnospiraceae</taxon>
        <taxon>Bariatricus</taxon>
    </lineage>
</organism>
<dbReference type="InterPro" id="IPR038063">
    <property type="entry name" value="Transpep_catalytic_dom"/>
</dbReference>
<feature type="compositionally biased region" description="Acidic residues" evidence="7">
    <location>
        <begin position="34"/>
        <end position="52"/>
    </location>
</feature>
<reference evidence="10 11" key="1">
    <citation type="submission" date="2021-10" db="EMBL/GenBank/DDBJ databases">
        <title>Collection of gut derived symbiotic bacterial strains cultured from healthy donors.</title>
        <authorList>
            <person name="Lin H."/>
            <person name="Littmann E."/>
            <person name="Kohout C."/>
            <person name="Pamer E.G."/>
        </authorList>
    </citation>
    <scope>NUCLEOTIDE SEQUENCE [LARGE SCALE GENOMIC DNA]</scope>
    <source>
        <strain evidence="10 11">DFI.1.165</strain>
    </source>
</reference>
<dbReference type="PANTHER" id="PTHR30582:SF33">
    <property type="entry name" value="EXPORTED PROTEIN"/>
    <property type="match status" value="1"/>
</dbReference>
<dbReference type="InterPro" id="IPR022029">
    <property type="entry name" value="YoaR-like_PG-bd"/>
</dbReference>
<dbReference type="PANTHER" id="PTHR30582">
    <property type="entry name" value="L,D-TRANSPEPTIDASE"/>
    <property type="match status" value="1"/>
</dbReference>
<evidence type="ECO:0000256" key="8">
    <source>
        <dbReference type="SAM" id="Phobius"/>
    </source>
</evidence>
<dbReference type="Gene3D" id="2.40.440.10">
    <property type="entry name" value="L,D-transpeptidase catalytic domain-like"/>
    <property type="match status" value="1"/>
</dbReference>
<keyword evidence="5 6" id="KW-0961">Cell wall biogenesis/degradation</keyword>
<proteinExistence type="predicted"/>
<dbReference type="RefSeq" id="WP_066731699.1">
    <property type="nucleotide sequence ID" value="NZ_JAJCIQ010000001.1"/>
</dbReference>
<keyword evidence="8" id="KW-1133">Transmembrane helix</keyword>
<evidence type="ECO:0000256" key="5">
    <source>
        <dbReference type="ARBA" id="ARBA00023316"/>
    </source>
</evidence>
<gene>
    <name evidence="10" type="ORF">LIZ65_00670</name>
</gene>
<evidence type="ECO:0000256" key="1">
    <source>
        <dbReference type="ARBA" id="ARBA00004752"/>
    </source>
</evidence>
<feature type="compositionally biased region" description="Basic and acidic residues" evidence="7">
    <location>
        <begin position="53"/>
        <end position="66"/>
    </location>
</feature>
<sequence>MSESRKNDKNLNEFPESSEEIMQETLKGIFEEVNAADEEEREGVDPEGEVDEEAIREVSEALREQTPDTSVDTLSGNDLDSETAADEDKQAEEADASEPVEEKPQLDGDDTELDLHVDDAEEAEFNLHVDDAEDTELGLHADDAEDMEPQLDAGDAEDMEPVLDSEDGEEFEDEDFEEEEPLSEEEKALRRKKRKKVLGIVFGSIFGVIAVAYLGLSIFFMSHFYFNTTINGVDFSAKSVENVESYMERQVQDYELDLKESDGGIEIIKGTDIDLKYEKGDELTKLMKKQNPFLWPKSLWEKPEITASVGVSFDEAKLNSVIDGLDCMVAENQVAPEMAKPEFDGNEFVVKPEVVGSTIENETFKAKAKEYIGGFRPTMDMTEEGCYVKPKYTSESQEVADACANMNKYMTASITYTFGSATEVVDKALISQWLTTDDNMAVTFNTDAVSEYIQTLASKYNTYKAQRTFTSGNGNSVSVEGGDYGWIIDKDAEYEALVASIQNGEVVTKEPAYSQTAASHDGADWGTTYVEVDLTNQYMWLFVNGAVVTSGPIVTGKPSAGDATPQGVYYIKYTQRNATLRGPKKPDGSYEWESPVSFWMPFNGGIGLHDAPWQAAFGGGRYLTHGSHGCVNLQYNVAQTTFNNVQSGTPVVCHY</sequence>
<keyword evidence="8" id="KW-0812">Transmembrane</keyword>
<feature type="compositionally biased region" description="Polar residues" evidence="7">
    <location>
        <begin position="67"/>
        <end position="78"/>
    </location>
</feature>
<feature type="region of interest" description="Disordered" evidence="7">
    <location>
        <begin position="1"/>
        <end position="117"/>
    </location>
</feature>
<keyword evidence="8" id="KW-0472">Membrane</keyword>
<keyword evidence="2" id="KW-0808">Transferase</keyword>
<keyword evidence="11" id="KW-1185">Reference proteome</keyword>
<feature type="active site" description="Nucleophile" evidence="6">
    <location>
        <position position="630"/>
    </location>
</feature>
<feature type="compositionally biased region" description="Acidic residues" evidence="7">
    <location>
        <begin position="166"/>
        <end position="183"/>
    </location>
</feature>
<evidence type="ECO:0000256" key="6">
    <source>
        <dbReference type="PROSITE-ProRule" id="PRU01373"/>
    </source>
</evidence>
<evidence type="ECO:0000256" key="4">
    <source>
        <dbReference type="ARBA" id="ARBA00022984"/>
    </source>
</evidence>
<dbReference type="EMBL" id="JAJCIS010000001">
    <property type="protein sequence ID" value="MCB7385787.1"/>
    <property type="molecule type" value="Genomic_DNA"/>
</dbReference>
<keyword evidence="4 6" id="KW-0573">Peptidoglycan synthesis</keyword>
<evidence type="ECO:0000256" key="2">
    <source>
        <dbReference type="ARBA" id="ARBA00022679"/>
    </source>
</evidence>
<accession>A0ABS8DCD5</accession>
<dbReference type="InterPro" id="IPR005490">
    <property type="entry name" value="LD_TPept_cat_dom"/>
</dbReference>
<dbReference type="PROSITE" id="PS52029">
    <property type="entry name" value="LD_TPASE"/>
    <property type="match status" value="1"/>
</dbReference>
<feature type="transmembrane region" description="Helical" evidence="8">
    <location>
        <begin position="197"/>
        <end position="226"/>
    </location>
</feature>
<dbReference type="Pfam" id="PF03734">
    <property type="entry name" value="YkuD"/>
    <property type="match status" value="1"/>
</dbReference>
<dbReference type="Pfam" id="PF12229">
    <property type="entry name" value="PG_binding_4"/>
    <property type="match status" value="1"/>
</dbReference>
<keyword evidence="3 6" id="KW-0133">Cell shape</keyword>
<evidence type="ECO:0000256" key="3">
    <source>
        <dbReference type="ARBA" id="ARBA00022960"/>
    </source>
</evidence>
<dbReference type="Proteomes" id="UP001299546">
    <property type="component" value="Unassembled WGS sequence"/>
</dbReference>
<name>A0ABS8DCD5_9FIRM</name>
<dbReference type="InterPro" id="IPR038054">
    <property type="entry name" value="LD_TPept-like_central_sf"/>
</dbReference>
<protein>
    <submittedName>
        <fullName evidence="10">Peptidoglycan binding domain-containing protein</fullName>
    </submittedName>
</protein>